<feature type="region of interest" description="Disordered" evidence="1">
    <location>
        <begin position="60"/>
        <end position="88"/>
    </location>
</feature>
<accession>A0ABY6HSW9</accession>
<keyword evidence="3" id="KW-1185">Reference proteome</keyword>
<proteinExistence type="predicted"/>
<reference evidence="2" key="1">
    <citation type="submission" date="2022-09" db="EMBL/GenBank/DDBJ databases">
        <title>Actin cytoskeleton and complex cell architecture in an #Asgard archaeon.</title>
        <authorList>
            <person name="Ponce Toledo R.I."/>
            <person name="Schleper C."/>
            <person name="Rodrigues Oliveira T."/>
            <person name="Wollweber F."/>
            <person name="Xu J."/>
            <person name="Rittmann S."/>
            <person name="Klingl A."/>
            <person name="Pilhofer M."/>
        </authorList>
    </citation>
    <scope>NUCLEOTIDE SEQUENCE</scope>
    <source>
        <strain evidence="2">B-35</strain>
    </source>
</reference>
<dbReference type="EMBL" id="CP104013">
    <property type="protein sequence ID" value="UYP45664.1"/>
    <property type="molecule type" value="Genomic_DNA"/>
</dbReference>
<evidence type="ECO:0000313" key="3">
    <source>
        <dbReference type="Proteomes" id="UP001208689"/>
    </source>
</evidence>
<feature type="compositionally biased region" description="Basic and acidic residues" evidence="1">
    <location>
        <begin position="130"/>
        <end position="140"/>
    </location>
</feature>
<protein>
    <submittedName>
        <fullName evidence="2">Uncharacterized protein</fullName>
    </submittedName>
</protein>
<evidence type="ECO:0000256" key="1">
    <source>
        <dbReference type="SAM" id="MobiDB-lite"/>
    </source>
</evidence>
<evidence type="ECO:0000313" key="2">
    <source>
        <dbReference type="EMBL" id="UYP45664.1"/>
    </source>
</evidence>
<name>A0ABY6HSW9_9ARCH</name>
<sequence length="191" mass="22482">MFDDEKAEWDKFFDFFKEKFNEEVGLMPGVFENDDYEIDLIVGEETGDILGVRVMQSIAYEDDEEDEEGDAEIDEIATDEEDEEEDESDMVEMIQYDFVKMPIAETEIEGKPYFQLQFGSPEEESEEEEKQDKETSTEDKEEKEDNEWFKLVIYSKKNENEEEEITGAVMVNEKNPEEITVFVEHPELEVL</sequence>
<organism evidence="2 3">
    <name type="scientific">Candidatus Lokiarchaeum ossiferum</name>
    <dbReference type="NCBI Taxonomy" id="2951803"/>
    <lineage>
        <taxon>Archaea</taxon>
        <taxon>Promethearchaeati</taxon>
        <taxon>Promethearchaeota</taxon>
        <taxon>Promethearchaeia</taxon>
        <taxon>Promethearchaeales</taxon>
        <taxon>Promethearchaeaceae</taxon>
        <taxon>Candidatus Lokiarchaeum</taxon>
    </lineage>
</organism>
<dbReference type="Proteomes" id="UP001208689">
    <property type="component" value="Chromosome"/>
</dbReference>
<feature type="region of interest" description="Disordered" evidence="1">
    <location>
        <begin position="112"/>
        <end position="145"/>
    </location>
</feature>
<gene>
    <name evidence="2" type="ORF">NEF87_001949</name>
</gene>